<dbReference type="RefSeq" id="WP_286677787.1">
    <property type="nucleotide sequence ID" value="NZ_MNXI01000033.1"/>
</dbReference>
<comment type="caution">
    <text evidence="2">The sequence shown here is derived from an EMBL/GenBank/DDBJ whole genome shotgun (WGS) entry which is preliminary data.</text>
</comment>
<feature type="signal peptide" evidence="1">
    <location>
        <begin position="1"/>
        <end position="24"/>
    </location>
</feature>
<keyword evidence="1" id="KW-0732">Signal</keyword>
<dbReference type="AlphaFoldDB" id="A0A2M7T4R4"/>
<dbReference type="EMBL" id="PFNG01000273">
    <property type="protein sequence ID" value="PIZ34598.1"/>
    <property type="molecule type" value="Genomic_DNA"/>
</dbReference>
<feature type="chain" id="PRO_5014811909" evidence="1">
    <location>
        <begin position="25"/>
        <end position="214"/>
    </location>
</feature>
<sequence>MRLKISVALLILALLVGYPSAAMAMDTSILGYDASSPQTWTGIYADNYVDGTITFGQYYDTVVNSAYVIYDDINGVEVGWTKDHYTGGSTKGPYMFSAKMYYGIYTIQEHGNCSNNTWYRWKTQSTGQLSNDWDIYFNTTWKWRWTDLAFYYGYPQTGVERFSDAARVDTHFKNVTKRGTNLSWYLWGVITIEDNDPIYRAVLNGRTEWWTVLQ</sequence>
<name>A0A2M7T4R4_9ACTN</name>
<evidence type="ECO:0000313" key="3">
    <source>
        <dbReference type="Proteomes" id="UP000230956"/>
    </source>
</evidence>
<evidence type="ECO:0000313" key="2">
    <source>
        <dbReference type="EMBL" id="PIZ34598.1"/>
    </source>
</evidence>
<accession>A0A2M7T4R4</accession>
<proteinExistence type="predicted"/>
<evidence type="ECO:0000256" key="1">
    <source>
        <dbReference type="SAM" id="SignalP"/>
    </source>
</evidence>
<protein>
    <submittedName>
        <fullName evidence="2">Uncharacterized protein</fullName>
    </submittedName>
</protein>
<reference evidence="3" key="1">
    <citation type="submission" date="2017-09" db="EMBL/GenBank/DDBJ databases">
        <title>Depth-based differentiation of microbial function through sediment-hosted aquifers and enrichment of novel symbionts in the deep terrestrial subsurface.</title>
        <authorList>
            <person name="Probst A.J."/>
            <person name="Ladd B."/>
            <person name="Jarett J.K."/>
            <person name="Geller-Mcgrath D.E."/>
            <person name="Sieber C.M.K."/>
            <person name="Emerson J.B."/>
            <person name="Anantharaman K."/>
            <person name="Thomas B.C."/>
            <person name="Malmstrom R."/>
            <person name="Stieglmeier M."/>
            <person name="Klingl A."/>
            <person name="Woyke T."/>
            <person name="Ryan C.M."/>
            <person name="Banfield J.F."/>
        </authorList>
    </citation>
    <scope>NUCLEOTIDE SEQUENCE [LARGE SCALE GENOMIC DNA]</scope>
</reference>
<gene>
    <name evidence="2" type="ORF">COY37_11660</name>
</gene>
<dbReference type="Proteomes" id="UP000230956">
    <property type="component" value="Unassembled WGS sequence"/>
</dbReference>
<organism evidence="2 3">
    <name type="scientific">Candidatus Aquicultor secundus</name>
    <dbReference type="NCBI Taxonomy" id="1973895"/>
    <lineage>
        <taxon>Bacteria</taxon>
        <taxon>Bacillati</taxon>
        <taxon>Actinomycetota</taxon>
        <taxon>Candidatus Aquicultoria</taxon>
        <taxon>Candidatus Aquicultorales</taxon>
        <taxon>Candidatus Aquicultoraceae</taxon>
        <taxon>Candidatus Aquicultor</taxon>
    </lineage>
</organism>